<dbReference type="AlphaFoldDB" id="A0A396I3Y0"/>
<evidence type="ECO:0000256" key="2">
    <source>
        <dbReference type="ARBA" id="ARBA00023015"/>
    </source>
</evidence>
<dbReference type="GO" id="GO:0005634">
    <property type="term" value="C:nucleus"/>
    <property type="evidence" value="ECO:0007669"/>
    <property type="project" value="UniProtKB-SubCell"/>
</dbReference>
<comment type="caution">
    <text evidence="8">The sequence shown here is derived from an EMBL/GenBank/DDBJ whole genome shotgun (WGS) entry which is preliminary data.</text>
</comment>
<keyword evidence="2" id="KW-0805">Transcription regulation</keyword>
<dbReference type="InterPro" id="IPR003657">
    <property type="entry name" value="WRKY_dom"/>
</dbReference>
<dbReference type="GO" id="GO:0003700">
    <property type="term" value="F:DNA-binding transcription factor activity"/>
    <property type="evidence" value="ECO:0007669"/>
    <property type="project" value="InterPro"/>
</dbReference>
<dbReference type="SUPFAM" id="SSF118290">
    <property type="entry name" value="WRKY DNA-binding domain"/>
    <property type="match status" value="1"/>
</dbReference>
<evidence type="ECO:0000259" key="7">
    <source>
        <dbReference type="PROSITE" id="PS50811"/>
    </source>
</evidence>
<dbReference type="Pfam" id="PF03106">
    <property type="entry name" value="WRKY"/>
    <property type="match status" value="1"/>
</dbReference>
<gene>
    <name evidence="8" type="ORF">MtrunA17_Chr4g0024391</name>
</gene>
<sequence>MAIIQGKIERKKMENCRLKMMYDELRTDYNYMQMRFEKMMQDHNVKEVTGKEVFDGNFKEKKRTENGGVMGPMKFMDLGLASNKVKEVKGKEVFDGKFGDKKRMKNDGELVKRKYVDAGLDTNKVKEVFNGKCEKKKRTENGGELVQRQCRDFVLNTNAETTMDREASSSLMRKPRRKDQLGSTMKSIEVASKELVLSKNEIVNVDNAEATLTKTRVTIRARSEETMITDGCEWRKFGQKLSKGNPCPKACYRCSTSRGCSIQKQVQRCALDRTVAITTYEENRNLPLPAAAKEMVQTTSAAAKMLLSASTSSNDGQLNANLLTRTPLPCSSSIATISASAPFPTITIDYTQSPNTPQRNPYQFQTPLITHSSANSSTSLIPQIPNQNQSKFSGLQMSNDAAGASQLLAIPNIVQIVNAAIAANPNFPADLLAALTSIIGYNRLNNIAADNHDDNHVTEGNNNGSNNNVAEDNRNGNITGSSNNDGKK</sequence>
<evidence type="ECO:0000256" key="6">
    <source>
        <dbReference type="SAM" id="MobiDB-lite"/>
    </source>
</evidence>
<keyword evidence="5" id="KW-0539">Nucleus</keyword>
<feature type="compositionally biased region" description="Polar residues" evidence="6">
    <location>
        <begin position="475"/>
        <end position="488"/>
    </location>
</feature>
<dbReference type="Gramene" id="rna22607">
    <property type="protein sequence ID" value="RHN60310.1"/>
    <property type="gene ID" value="gene22607"/>
</dbReference>
<dbReference type="PANTHER" id="PTHR31429:SF50">
    <property type="entry name" value="WRKY DOMAIN-CONTAINING PROTEIN"/>
    <property type="match status" value="1"/>
</dbReference>
<keyword evidence="4" id="KW-0804">Transcription</keyword>
<evidence type="ECO:0000256" key="3">
    <source>
        <dbReference type="ARBA" id="ARBA00023125"/>
    </source>
</evidence>
<feature type="region of interest" description="Disordered" evidence="6">
    <location>
        <begin position="452"/>
        <end position="488"/>
    </location>
</feature>
<accession>A0A396I3Y0</accession>
<proteinExistence type="predicted"/>
<feature type="domain" description="WRKY" evidence="7">
    <location>
        <begin position="223"/>
        <end position="289"/>
    </location>
</feature>
<evidence type="ECO:0000313" key="8">
    <source>
        <dbReference type="EMBL" id="RHN60310.1"/>
    </source>
</evidence>
<dbReference type="GO" id="GO:0043565">
    <property type="term" value="F:sequence-specific DNA binding"/>
    <property type="evidence" value="ECO:0007669"/>
    <property type="project" value="InterPro"/>
</dbReference>
<evidence type="ECO:0000256" key="1">
    <source>
        <dbReference type="ARBA" id="ARBA00004123"/>
    </source>
</evidence>
<name>A0A396I3Y0_MEDTR</name>
<dbReference type="Proteomes" id="UP000265566">
    <property type="component" value="Chromosome 4"/>
</dbReference>
<reference evidence="8" key="1">
    <citation type="journal article" date="2018" name="Nat. Plants">
        <title>Whole-genome landscape of Medicago truncatula symbiotic genes.</title>
        <authorList>
            <person name="Pecrix Y."/>
            <person name="Gamas P."/>
            <person name="Carrere S."/>
        </authorList>
    </citation>
    <scope>NUCLEOTIDE SEQUENCE</scope>
    <source>
        <tissue evidence="8">Leaves</tissue>
    </source>
</reference>
<evidence type="ECO:0000256" key="4">
    <source>
        <dbReference type="ARBA" id="ARBA00023163"/>
    </source>
</evidence>
<organism evidence="8">
    <name type="scientific">Medicago truncatula</name>
    <name type="common">Barrel medic</name>
    <name type="synonym">Medicago tribuloides</name>
    <dbReference type="NCBI Taxonomy" id="3880"/>
    <lineage>
        <taxon>Eukaryota</taxon>
        <taxon>Viridiplantae</taxon>
        <taxon>Streptophyta</taxon>
        <taxon>Embryophyta</taxon>
        <taxon>Tracheophyta</taxon>
        <taxon>Spermatophyta</taxon>
        <taxon>Magnoliopsida</taxon>
        <taxon>eudicotyledons</taxon>
        <taxon>Gunneridae</taxon>
        <taxon>Pentapetalae</taxon>
        <taxon>rosids</taxon>
        <taxon>fabids</taxon>
        <taxon>Fabales</taxon>
        <taxon>Fabaceae</taxon>
        <taxon>Papilionoideae</taxon>
        <taxon>50 kb inversion clade</taxon>
        <taxon>NPAAA clade</taxon>
        <taxon>Hologalegina</taxon>
        <taxon>IRL clade</taxon>
        <taxon>Trifolieae</taxon>
        <taxon>Medicago</taxon>
    </lineage>
</organism>
<dbReference type="SMART" id="SM00774">
    <property type="entry name" value="WRKY"/>
    <property type="match status" value="1"/>
</dbReference>
<dbReference type="PROSITE" id="PS50811">
    <property type="entry name" value="WRKY"/>
    <property type="match status" value="1"/>
</dbReference>
<dbReference type="EMBL" id="PSQE01000004">
    <property type="protein sequence ID" value="RHN60310.1"/>
    <property type="molecule type" value="Genomic_DNA"/>
</dbReference>
<keyword evidence="3" id="KW-0238">DNA-binding</keyword>
<dbReference type="PANTHER" id="PTHR31429">
    <property type="entry name" value="WRKY TRANSCRIPTION FACTOR 36-RELATED"/>
    <property type="match status" value="1"/>
</dbReference>
<dbReference type="InterPro" id="IPR036576">
    <property type="entry name" value="WRKY_dom_sf"/>
</dbReference>
<comment type="subcellular location">
    <subcellularLocation>
        <location evidence="1">Nucleus</location>
    </subcellularLocation>
</comment>
<evidence type="ECO:0000256" key="5">
    <source>
        <dbReference type="ARBA" id="ARBA00023242"/>
    </source>
</evidence>
<dbReference type="InterPro" id="IPR044810">
    <property type="entry name" value="WRKY_plant"/>
</dbReference>
<dbReference type="Gene3D" id="2.20.25.80">
    <property type="entry name" value="WRKY domain"/>
    <property type="match status" value="1"/>
</dbReference>
<protein>
    <submittedName>
        <fullName evidence="8">Putative transcription factor WRKY family</fullName>
    </submittedName>
</protein>